<dbReference type="InterPro" id="IPR011611">
    <property type="entry name" value="PfkB_dom"/>
</dbReference>
<dbReference type="NCBIfam" id="NF007321">
    <property type="entry name" value="PRK09813.1"/>
    <property type="match status" value="1"/>
</dbReference>
<evidence type="ECO:0000256" key="1">
    <source>
        <dbReference type="ARBA" id="ARBA00010688"/>
    </source>
</evidence>
<dbReference type="Gene3D" id="3.40.1190.20">
    <property type="match status" value="1"/>
</dbReference>
<evidence type="ECO:0000259" key="4">
    <source>
        <dbReference type="Pfam" id="PF00294"/>
    </source>
</evidence>
<dbReference type="InterPro" id="IPR029056">
    <property type="entry name" value="Ribokinase-like"/>
</dbReference>
<evidence type="ECO:0000313" key="6">
    <source>
        <dbReference type="Proteomes" id="UP000294682"/>
    </source>
</evidence>
<dbReference type="PROSITE" id="PS00584">
    <property type="entry name" value="PFKB_KINASES_2"/>
    <property type="match status" value="1"/>
</dbReference>
<dbReference type="InterPro" id="IPR052700">
    <property type="entry name" value="Carb_kinase_PfkB-like"/>
</dbReference>
<proteinExistence type="inferred from homology"/>
<dbReference type="GO" id="GO:0016301">
    <property type="term" value="F:kinase activity"/>
    <property type="evidence" value="ECO:0007669"/>
    <property type="project" value="UniProtKB-KW"/>
</dbReference>
<accession>A0A9X8ULN3</accession>
<dbReference type="PANTHER" id="PTHR43320:SF3">
    <property type="entry name" value="CARBOHYDRATE KINASE PFKB DOMAIN-CONTAINING PROTEIN"/>
    <property type="match status" value="1"/>
</dbReference>
<name>A0A9X8ULN3_9FIRM</name>
<dbReference type="EMBL" id="SLUK01000002">
    <property type="protein sequence ID" value="TCL44748.1"/>
    <property type="molecule type" value="Genomic_DNA"/>
</dbReference>
<feature type="domain" description="Carbohydrate kinase PfkB" evidence="4">
    <location>
        <begin position="20"/>
        <end position="258"/>
    </location>
</feature>
<comment type="similarity">
    <text evidence="1">Belongs to the carbohydrate kinase PfkB family.</text>
</comment>
<protein>
    <submittedName>
        <fullName evidence="5">Fructoselysine 6-kinase</fullName>
    </submittedName>
</protein>
<comment type="caution">
    <text evidence="5">The sequence shown here is derived from an EMBL/GenBank/DDBJ whole genome shotgun (WGS) entry which is preliminary data.</text>
</comment>
<organism evidence="5 6">
    <name type="scientific">Harryflintia acetispora</name>
    <dbReference type="NCBI Taxonomy" id="1849041"/>
    <lineage>
        <taxon>Bacteria</taxon>
        <taxon>Bacillati</taxon>
        <taxon>Bacillota</taxon>
        <taxon>Clostridia</taxon>
        <taxon>Eubacteriales</taxon>
        <taxon>Oscillospiraceae</taxon>
        <taxon>Harryflintia</taxon>
    </lineage>
</organism>
<gene>
    <name evidence="5" type="ORF">EDD78_102374</name>
</gene>
<reference evidence="5 6" key="1">
    <citation type="submission" date="2019-03" db="EMBL/GenBank/DDBJ databases">
        <title>Genomic Encyclopedia of Type Strains, Phase IV (KMG-IV): sequencing the most valuable type-strain genomes for metagenomic binning, comparative biology and taxonomic classification.</title>
        <authorList>
            <person name="Goeker M."/>
        </authorList>
    </citation>
    <scope>NUCLEOTIDE SEQUENCE [LARGE SCALE GENOMIC DNA]</scope>
    <source>
        <strain evidence="5 6">DSM 100433</strain>
    </source>
</reference>
<dbReference type="AlphaFoldDB" id="A0A9X8ULN3"/>
<evidence type="ECO:0000256" key="3">
    <source>
        <dbReference type="ARBA" id="ARBA00022777"/>
    </source>
</evidence>
<dbReference type="Pfam" id="PF00294">
    <property type="entry name" value="PfkB"/>
    <property type="match status" value="1"/>
</dbReference>
<dbReference type="InterPro" id="IPR002173">
    <property type="entry name" value="Carboh/pur_kinase_PfkB_CS"/>
</dbReference>
<evidence type="ECO:0000256" key="2">
    <source>
        <dbReference type="ARBA" id="ARBA00022679"/>
    </source>
</evidence>
<keyword evidence="6" id="KW-1185">Reference proteome</keyword>
<evidence type="ECO:0000313" key="5">
    <source>
        <dbReference type="EMBL" id="TCL44748.1"/>
    </source>
</evidence>
<dbReference type="PANTHER" id="PTHR43320">
    <property type="entry name" value="SUGAR KINASE"/>
    <property type="match status" value="1"/>
</dbReference>
<dbReference type="Proteomes" id="UP000294682">
    <property type="component" value="Unassembled WGS sequence"/>
</dbReference>
<dbReference type="RefSeq" id="WP_132084097.1">
    <property type="nucleotide sequence ID" value="NZ_SLUK01000002.1"/>
</dbReference>
<dbReference type="SUPFAM" id="SSF53613">
    <property type="entry name" value="Ribokinase-like"/>
    <property type="match status" value="1"/>
</dbReference>
<keyword evidence="3" id="KW-0418">Kinase</keyword>
<keyword evidence="2" id="KW-0808">Transferase</keyword>
<sequence length="261" mass="29236">MKIAAVGFCCIDEYKELGRRYPTGNGVDCVINLAKKGISASVVSAVGNDEYGKEMFEVLKHYGIDASHLHVREGKTSLMEMGLNGNDRVHLYNHRGVMADFALTPEDVAFIKQHEYLHTDYDGRIAPQLQEFRKAGVKVIFDFSVHYQKRENTDAIMKETDYAFLSYERRDSFIEDYLRRAKALGAGIVTATLGENGSLCYDGERFYEQPAIPAEVVNTVGAGDSFVAGFMYGVMQGWDIPRCLYSGTETANAIVQKFEPY</sequence>